<dbReference type="AlphaFoldDB" id="W2VUG9"/>
<accession>W2VUG9</accession>
<dbReference type="EMBL" id="ANIX01004173">
    <property type="protein sequence ID" value="ETP01925.1"/>
    <property type="molecule type" value="Genomic_DNA"/>
</dbReference>
<reference evidence="2 3" key="1">
    <citation type="submission" date="2013-11" db="EMBL/GenBank/DDBJ databases">
        <title>The Genome Sequence of Phytophthora parasitica CJ01A1.</title>
        <authorList>
            <consortium name="The Broad Institute Genomics Platform"/>
            <person name="Russ C."/>
            <person name="Tyler B."/>
            <person name="Panabieres F."/>
            <person name="Shan W."/>
            <person name="Tripathy S."/>
            <person name="Grunwald N."/>
            <person name="Machado M."/>
            <person name="Johnson C.S."/>
            <person name="Walker B."/>
            <person name="Young S.K."/>
            <person name="Zeng Q."/>
            <person name="Gargeya S."/>
            <person name="Fitzgerald M."/>
            <person name="Haas B."/>
            <person name="Abouelleil A."/>
            <person name="Allen A.W."/>
            <person name="Alvarado L."/>
            <person name="Arachchi H.M."/>
            <person name="Berlin A.M."/>
            <person name="Chapman S.B."/>
            <person name="Gainer-Dewar J."/>
            <person name="Goldberg J."/>
            <person name="Griggs A."/>
            <person name="Gujja S."/>
            <person name="Hansen M."/>
            <person name="Howarth C."/>
            <person name="Imamovic A."/>
            <person name="Ireland A."/>
            <person name="Larimer J."/>
            <person name="McCowan C."/>
            <person name="Murphy C."/>
            <person name="Pearson M."/>
            <person name="Poon T.W."/>
            <person name="Priest M."/>
            <person name="Roberts A."/>
            <person name="Saif S."/>
            <person name="Shea T."/>
            <person name="Sisk P."/>
            <person name="Sykes S."/>
            <person name="Wortman J."/>
            <person name="Nusbaum C."/>
            <person name="Birren B."/>
        </authorList>
    </citation>
    <scope>NUCLEOTIDE SEQUENCE [LARGE SCALE GENOMIC DNA]</scope>
    <source>
        <strain evidence="2 3">CJ01A1</strain>
    </source>
</reference>
<dbReference type="OrthoDB" id="144080at2759"/>
<protein>
    <recommendedName>
        <fullName evidence="4">RNase H type-1 domain-containing protein</fullName>
    </recommendedName>
</protein>
<proteinExistence type="predicted"/>
<evidence type="ECO:0000313" key="2">
    <source>
        <dbReference type="EMBL" id="ETP01925.1"/>
    </source>
</evidence>
<evidence type="ECO:0000256" key="1">
    <source>
        <dbReference type="SAM" id="MobiDB-lite"/>
    </source>
</evidence>
<organism evidence="2 3">
    <name type="scientific">Phytophthora nicotianae CJ01A1</name>
    <dbReference type="NCBI Taxonomy" id="1317063"/>
    <lineage>
        <taxon>Eukaryota</taxon>
        <taxon>Sar</taxon>
        <taxon>Stramenopiles</taxon>
        <taxon>Oomycota</taxon>
        <taxon>Peronosporomycetes</taxon>
        <taxon>Peronosporales</taxon>
        <taxon>Peronosporaceae</taxon>
        <taxon>Phytophthora</taxon>
    </lineage>
</organism>
<dbReference type="Proteomes" id="UP000018958">
    <property type="component" value="Unassembled WGS sequence"/>
</dbReference>
<feature type="region of interest" description="Disordered" evidence="1">
    <location>
        <begin position="1"/>
        <end position="40"/>
    </location>
</feature>
<feature type="region of interest" description="Disordered" evidence="1">
    <location>
        <begin position="202"/>
        <end position="240"/>
    </location>
</feature>
<evidence type="ECO:0000313" key="3">
    <source>
        <dbReference type="Proteomes" id="UP000018958"/>
    </source>
</evidence>
<sequence length="297" mass="33597">GSDKLPFNRRLTSARSTAKQGFPNSSDVPELAVRTSTEDPQSSRTWCKRRDWRFEVRNTLGALACRKESLMNQLSRHKEVTARLKSMKYFHMTREYNAAADSLTTETAAFKTSKVVLSESQKAELREFNRIPEVIYHKSREAEVKILVSTASIQFTGTVHRPTRRMIANFVRDEPHMEPHMVMATPRSQTGARKKRVRFANEVPSQDAGSQENMSHKTDRPTDDSQDEQQTGAAQAPPNEKLGYCAAHDALKLANKFVLTNDGVLHYVSASHSTTSRKQDEIHLKLVVPTTMVQEIL</sequence>
<comment type="caution">
    <text evidence="2">The sequence shown here is derived from an EMBL/GenBank/DDBJ whole genome shotgun (WGS) entry which is preliminary data.</text>
</comment>
<gene>
    <name evidence="2" type="ORF">F441_20895</name>
</gene>
<name>W2VUG9_PHYNI</name>
<feature type="non-terminal residue" evidence="2">
    <location>
        <position position="1"/>
    </location>
</feature>
<feature type="compositionally biased region" description="Polar residues" evidence="1">
    <location>
        <begin position="203"/>
        <end position="213"/>
    </location>
</feature>
<feature type="compositionally biased region" description="Basic and acidic residues" evidence="1">
    <location>
        <begin position="214"/>
        <end position="223"/>
    </location>
</feature>
<feature type="compositionally biased region" description="Polar residues" evidence="1">
    <location>
        <begin position="10"/>
        <end position="27"/>
    </location>
</feature>
<evidence type="ECO:0008006" key="4">
    <source>
        <dbReference type="Google" id="ProtNLM"/>
    </source>
</evidence>